<organism evidence="2 3">
    <name type="scientific">Elysia crispata</name>
    <name type="common">lettuce slug</name>
    <dbReference type="NCBI Taxonomy" id="231223"/>
    <lineage>
        <taxon>Eukaryota</taxon>
        <taxon>Metazoa</taxon>
        <taxon>Spiralia</taxon>
        <taxon>Lophotrochozoa</taxon>
        <taxon>Mollusca</taxon>
        <taxon>Gastropoda</taxon>
        <taxon>Heterobranchia</taxon>
        <taxon>Euthyneura</taxon>
        <taxon>Panpulmonata</taxon>
        <taxon>Sacoglossa</taxon>
        <taxon>Placobranchoidea</taxon>
        <taxon>Plakobranchidae</taxon>
        <taxon>Elysia</taxon>
    </lineage>
</organism>
<dbReference type="EMBL" id="JAWDGP010003386">
    <property type="protein sequence ID" value="KAK3774798.1"/>
    <property type="molecule type" value="Genomic_DNA"/>
</dbReference>
<dbReference type="AlphaFoldDB" id="A0AAE0ZT19"/>
<gene>
    <name evidence="2" type="ORF">RRG08_034887</name>
</gene>
<feature type="region of interest" description="Disordered" evidence="1">
    <location>
        <begin position="85"/>
        <end position="115"/>
    </location>
</feature>
<evidence type="ECO:0000313" key="2">
    <source>
        <dbReference type="EMBL" id="KAK3774798.1"/>
    </source>
</evidence>
<evidence type="ECO:0000313" key="3">
    <source>
        <dbReference type="Proteomes" id="UP001283361"/>
    </source>
</evidence>
<name>A0AAE0ZT19_9GAST</name>
<accession>A0AAE0ZT19</accession>
<keyword evidence="3" id="KW-1185">Reference proteome</keyword>
<protein>
    <submittedName>
        <fullName evidence="2">Uncharacterized protein</fullName>
    </submittedName>
</protein>
<dbReference type="Proteomes" id="UP001283361">
    <property type="component" value="Unassembled WGS sequence"/>
</dbReference>
<sequence>MARADDFELLIKMNRLPPPSVLTSPLPVKFKEVHYDPMYTDDQLKNERRKAHLVTKPESTPQPLTEHIFFKDPLCPPELAAYDKEESGSDLSTPAKLGRNMRASHGQLGSRRRKGVCDLMNERKKILHQQKEQQAEFSRETDSEQLAAVLVNDMMQQGFHITPPEQTPRGICIAASDLQSFLPSFSSKTENKDGEMKQNVLPEGEERQLMLAIHQEVKRVTGSDVTDEAS</sequence>
<proteinExistence type="predicted"/>
<reference evidence="2" key="1">
    <citation type="journal article" date="2023" name="G3 (Bethesda)">
        <title>A reference genome for the long-term kleptoplast-retaining sea slug Elysia crispata morphotype clarki.</title>
        <authorList>
            <person name="Eastman K.E."/>
            <person name="Pendleton A.L."/>
            <person name="Shaikh M.A."/>
            <person name="Suttiyut T."/>
            <person name="Ogas R."/>
            <person name="Tomko P."/>
            <person name="Gavelis G."/>
            <person name="Widhalm J.R."/>
            <person name="Wisecaver J.H."/>
        </authorList>
    </citation>
    <scope>NUCLEOTIDE SEQUENCE</scope>
    <source>
        <strain evidence="2">ECLA1</strain>
    </source>
</reference>
<comment type="caution">
    <text evidence="2">The sequence shown here is derived from an EMBL/GenBank/DDBJ whole genome shotgun (WGS) entry which is preliminary data.</text>
</comment>
<evidence type="ECO:0000256" key="1">
    <source>
        <dbReference type="SAM" id="MobiDB-lite"/>
    </source>
</evidence>